<accession>A0A3Q2CCS8</accession>
<dbReference type="RefSeq" id="XP_015254261.1">
    <property type="nucleotide sequence ID" value="XM_015398775.1"/>
</dbReference>
<protein>
    <submittedName>
        <fullName evidence="7">Protein phosphatase 1 regulatory subunit 35-like</fullName>
    </submittedName>
</protein>
<dbReference type="GeneID" id="107100325"/>
<dbReference type="GeneTree" id="ENSGT00940000167671"/>
<organism evidence="7 8">
    <name type="scientific">Cyprinodon variegatus</name>
    <name type="common">Sheepshead minnow</name>
    <dbReference type="NCBI Taxonomy" id="28743"/>
    <lineage>
        <taxon>Eukaryota</taxon>
        <taxon>Metazoa</taxon>
        <taxon>Chordata</taxon>
        <taxon>Craniata</taxon>
        <taxon>Vertebrata</taxon>
        <taxon>Euteleostomi</taxon>
        <taxon>Actinopterygii</taxon>
        <taxon>Neopterygii</taxon>
        <taxon>Teleostei</taxon>
        <taxon>Neoteleostei</taxon>
        <taxon>Acanthomorphata</taxon>
        <taxon>Ovalentaria</taxon>
        <taxon>Atherinomorphae</taxon>
        <taxon>Cyprinodontiformes</taxon>
        <taxon>Cyprinodontidae</taxon>
        <taxon>Cyprinodon</taxon>
    </lineage>
</organism>
<feature type="domain" description="Protein phosphatase 1 regulatory subunit 35 C-terminal" evidence="6">
    <location>
        <begin position="118"/>
        <end position="258"/>
    </location>
</feature>
<proteinExistence type="inferred from homology"/>
<dbReference type="Pfam" id="PF15503">
    <property type="entry name" value="PPP1R35_C"/>
    <property type="match status" value="1"/>
</dbReference>
<evidence type="ECO:0000256" key="1">
    <source>
        <dbReference type="ARBA" id="ARBA00004114"/>
    </source>
</evidence>
<dbReference type="GO" id="GO:0019902">
    <property type="term" value="F:phosphatase binding"/>
    <property type="evidence" value="ECO:0007669"/>
    <property type="project" value="InterPro"/>
</dbReference>
<evidence type="ECO:0000256" key="5">
    <source>
        <dbReference type="SAM" id="MobiDB-lite"/>
    </source>
</evidence>
<comment type="subcellular location">
    <subcellularLocation>
        <location evidence="1">Cytoplasm</location>
        <location evidence="1">Cytoskeleton</location>
        <location evidence="1">Microtubule organizing center</location>
        <location evidence="1">Centrosome</location>
        <location evidence="1">Centriole</location>
    </subcellularLocation>
</comment>
<dbReference type="PANTHER" id="PTHR28625:SF1">
    <property type="entry name" value="PROTEIN PHOSPHATASE 1 REGULATORY SUBUNIT 35"/>
    <property type="match status" value="1"/>
</dbReference>
<comment type="similarity">
    <text evidence="4">Belongs to the PPP1R35 family.</text>
</comment>
<dbReference type="InterPro" id="IPR033590">
    <property type="entry name" value="PPP1R35"/>
</dbReference>
<feature type="region of interest" description="Disordered" evidence="5">
    <location>
        <begin position="1"/>
        <end position="108"/>
    </location>
</feature>
<evidence type="ECO:0000313" key="8">
    <source>
        <dbReference type="Proteomes" id="UP000265020"/>
    </source>
</evidence>
<dbReference type="GO" id="GO:1903724">
    <property type="term" value="P:positive regulation of centriole elongation"/>
    <property type="evidence" value="ECO:0007669"/>
    <property type="project" value="TreeGrafter"/>
</dbReference>
<dbReference type="Proteomes" id="UP000265020">
    <property type="component" value="Unassembled WGS sequence"/>
</dbReference>
<dbReference type="OMA" id="MMGCEEP"/>
<dbReference type="InterPro" id="IPR029135">
    <property type="entry name" value="PPP1R35_C"/>
</dbReference>
<dbReference type="OrthoDB" id="8942190at2759"/>
<evidence type="ECO:0000259" key="6">
    <source>
        <dbReference type="Pfam" id="PF15503"/>
    </source>
</evidence>
<dbReference type="Ensembl" id="ENSCVAT00000011216.1">
    <property type="protein sequence ID" value="ENSCVAP00000002741.1"/>
    <property type="gene ID" value="ENSCVAG00000003867.1"/>
</dbReference>
<keyword evidence="8" id="KW-1185">Reference proteome</keyword>
<keyword evidence="2" id="KW-0963">Cytoplasm</keyword>
<name>A0A3Q2CCS8_CYPVA</name>
<evidence type="ECO:0000256" key="3">
    <source>
        <dbReference type="ARBA" id="ARBA00023212"/>
    </source>
</evidence>
<dbReference type="AlphaFoldDB" id="A0A3Q2CCS8"/>
<keyword evidence="3" id="KW-0206">Cytoskeleton</keyword>
<dbReference type="KEGG" id="cvg:107100325"/>
<dbReference type="STRING" id="28743.ENSCVAP00000002741"/>
<dbReference type="CTD" id="221908"/>
<dbReference type="GO" id="GO:0045724">
    <property type="term" value="P:positive regulation of cilium assembly"/>
    <property type="evidence" value="ECO:0007669"/>
    <property type="project" value="TreeGrafter"/>
</dbReference>
<sequence>MGSSPSPLPVPTPLPGCSVTLCPELDLSLNLSPAPKNQPVQQNEQRERPRPQPRPQPRPLGPNRKKRNAKVGFREPLTAEPEPEPHQQPSSSSGHHHGAGGGSVDPTVQNQSRLEKAELNSTLALKVELQTLQEEAFDPHRALQETLQNPGRTRALMDARAAEEVNVSRSQILFSSLVSVSVQEDQLLSQVLQDRLMLAPPPPCCHDNKTGEGPSLHFFIHSDLYRQKPLPLEEGPPVMKASLSPCPASSTFDLYRRQRCWETAP</sequence>
<feature type="compositionally biased region" description="Pro residues" evidence="5">
    <location>
        <begin position="1"/>
        <end position="14"/>
    </location>
</feature>
<evidence type="ECO:0000256" key="4">
    <source>
        <dbReference type="ARBA" id="ARBA00029452"/>
    </source>
</evidence>
<evidence type="ECO:0000313" key="7">
    <source>
        <dbReference type="Ensembl" id="ENSCVAP00000002741.1"/>
    </source>
</evidence>
<reference evidence="7" key="1">
    <citation type="submission" date="2025-08" db="UniProtKB">
        <authorList>
            <consortium name="Ensembl"/>
        </authorList>
    </citation>
    <scope>IDENTIFICATION</scope>
</reference>
<evidence type="ECO:0000256" key="2">
    <source>
        <dbReference type="ARBA" id="ARBA00022490"/>
    </source>
</evidence>
<dbReference type="PANTHER" id="PTHR28625">
    <property type="entry name" value="PROTEIN PHOSPHATASE 1 REGULATORY SUBUNIT 35"/>
    <property type="match status" value="1"/>
</dbReference>
<reference evidence="7" key="2">
    <citation type="submission" date="2025-09" db="UniProtKB">
        <authorList>
            <consortium name="Ensembl"/>
        </authorList>
    </citation>
    <scope>IDENTIFICATION</scope>
</reference>
<dbReference type="GO" id="GO:0005814">
    <property type="term" value="C:centriole"/>
    <property type="evidence" value="ECO:0007669"/>
    <property type="project" value="UniProtKB-SubCell"/>
</dbReference>